<gene>
    <name evidence="3" type="ORF">FOA19_08505</name>
</gene>
<comment type="caution">
    <text evidence="3">The sequence shown here is derived from an EMBL/GenBank/DDBJ whole genome shotgun (WGS) entry which is preliminary data.</text>
</comment>
<organism evidence="3 4">
    <name type="scientific">Rufibacter hautae</name>
    <dbReference type="NCBI Taxonomy" id="2595005"/>
    <lineage>
        <taxon>Bacteria</taxon>
        <taxon>Pseudomonadati</taxon>
        <taxon>Bacteroidota</taxon>
        <taxon>Cytophagia</taxon>
        <taxon>Cytophagales</taxon>
        <taxon>Hymenobacteraceae</taxon>
        <taxon>Rufibacter</taxon>
    </lineage>
</organism>
<feature type="compositionally biased region" description="Basic and acidic residues" evidence="1">
    <location>
        <begin position="62"/>
        <end position="73"/>
    </location>
</feature>
<sequence length="111" mass="12493">MKHKLPLIFLCAVVALVFGIAPSVQAQTAYLTPKQQKRQLKTSLREAKRVETDYSESHLDVDAYNHRKGESGRKLKKGNKRDLMPINEDGTAVTKPKVFTKKNAATRARKS</sequence>
<dbReference type="RefSeq" id="WP_149090305.1">
    <property type="nucleotide sequence ID" value="NZ_VKKY01000001.1"/>
</dbReference>
<feature type="signal peptide" evidence="2">
    <location>
        <begin position="1"/>
        <end position="26"/>
    </location>
</feature>
<evidence type="ECO:0000256" key="2">
    <source>
        <dbReference type="SAM" id="SignalP"/>
    </source>
</evidence>
<dbReference type="Proteomes" id="UP000324133">
    <property type="component" value="Unassembled WGS sequence"/>
</dbReference>
<evidence type="ECO:0000256" key="1">
    <source>
        <dbReference type="SAM" id="MobiDB-lite"/>
    </source>
</evidence>
<feature type="chain" id="PRO_5023149504" evidence="2">
    <location>
        <begin position="27"/>
        <end position="111"/>
    </location>
</feature>
<dbReference type="EMBL" id="VKKY01000001">
    <property type="protein sequence ID" value="KAA3440675.1"/>
    <property type="molecule type" value="Genomic_DNA"/>
</dbReference>
<evidence type="ECO:0000313" key="4">
    <source>
        <dbReference type="Proteomes" id="UP000324133"/>
    </source>
</evidence>
<protein>
    <submittedName>
        <fullName evidence="3">Uncharacterized protein</fullName>
    </submittedName>
</protein>
<accession>A0A5B6TMU9</accession>
<feature type="region of interest" description="Disordered" evidence="1">
    <location>
        <begin position="62"/>
        <end position="111"/>
    </location>
</feature>
<name>A0A5B6TMU9_9BACT</name>
<keyword evidence="4" id="KW-1185">Reference proteome</keyword>
<proteinExistence type="predicted"/>
<reference evidence="3 4" key="1">
    <citation type="submission" date="2019-07" db="EMBL/GenBank/DDBJ databases">
        <title>Rufibacter sp. nov., isolated from lake sediment.</title>
        <authorList>
            <person name="Qu J.-H."/>
        </authorList>
    </citation>
    <scope>NUCLEOTIDE SEQUENCE [LARGE SCALE GENOMIC DNA]</scope>
    <source>
        <strain evidence="3 4">NBS58-1</strain>
    </source>
</reference>
<evidence type="ECO:0000313" key="3">
    <source>
        <dbReference type="EMBL" id="KAA3440675.1"/>
    </source>
</evidence>
<dbReference type="AlphaFoldDB" id="A0A5B6TMU9"/>
<dbReference type="OrthoDB" id="894118at2"/>
<keyword evidence="2" id="KW-0732">Signal</keyword>